<organism evidence="17 18">
    <name type="scientific">Escherichia phage vB_EcoS_MM01</name>
    <dbReference type="NCBI Taxonomy" id="2508188"/>
    <lineage>
        <taxon>Viruses</taxon>
        <taxon>Duplodnaviria</taxon>
        <taxon>Heunggongvirae</taxon>
        <taxon>Uroviricota</taxon>
        <taxon>Caudoviricetes</taxon>
        <taxon>Drexlerviridae</taxon>
        <taxon>Braunvirinae</taxon>
        <taxon>Inhoffenstrassevirus</taxon>
        <taxon>Inhoffenstrassevirus MM01</taxon>
    </lineage>
</organism>
<evidence type="ECO:0000256" key="8">
    <source>
        <dbReference type="ARBA" id="ARBA00022801"/>
    </source>
</evidence>
<keyword evidence="4 16" id="KW-0929">Antimicrobial</keyword>
<dbReference type="CDD" id="cd16900">
    <property type="entry name" value="endolysin_R21-like"/>
    <property type="match status" value="1"/>
</dbReference>
<keyword evidence="10" id="KW-1043">Host membrane</keyword>
<accession>A0A482N552</accession>
<keyword evidence="7" id="KW-0812">Transmembrane</keyword>
<dbReference type="GO" id="GO:0009253">
    <property type="term" value="P:peptidoglycan catabolic process"/>
    <property type="evidence" value="ECO:0007669"/>
    <property type="project" value="InterPro"/>
</dbReference>
<name>A0A482N552_9CAUD</name>
<dbReference type="GO" id="GO:0042742">
    <property type="term" value="P:defense response to bacterium"/>
    <property type="evidence" value="ECO:0007669"/>
    <property type="project" value="UniProtKB-KW"/>
</dbReference>
<evidence type="ECO:0000256" key="1">
    <source>
        <dbReference type="ARBA" id="ARBA00000632"/>
    </source>
</evidence>
<evidence type="ECO:0000256" key="15">
    <source>
        <dbReference type="ARBA" id="ARBA00023295"/>
    </source>
</evidence>
<dbReference type="InterPro" id="IPR023347">
    <property type="entry name" value="Lysozyme_dom_sf"/>
</dbReference>
<evidence type="ECO:0000256" key="9">
    <source>
        <dbReference type="ARBA" id="ARBA00022852"/>
    </source>
</evidence>
<comment type="similarity">
    <text evidence="16">Belongs to the glycosyl hydrolase 24 family.</text>
</comment>
<proteinExistence type="inferred from homology"/>
<keyword evidence="13" id="KW-0472">Membrane</keyword>
<evidence type="ECO:0000256" key="7">
    <source>
        <dbReference type="ARBA" id="ARBA00022692"/>
    </source>
</evidence>
<evidence type="ECO:0000256" key="4">
    <source>
        <dbReference type="ARBA" id="ARBA00022529"/>
    </source>
</evidence>
<sequence>MSTQRVVIGVLTAGAIGIAAPLIEKVEGVEYKPYKDIAGIWTVCSGITGPDVIIGKTYTKSECRKLLTKHIAIHGKYVEDAIKVPVHPNTRAALISFSYNVGGNAMRKSTAVRLINNGKIEQGCKALSLWNKATINGKKVVVKGLVNRRNEEIKLCLSGLQGY</sequence>
<dbReference type="GO" id="GO:0016998">
    <property type="term" value="P:cell wall macromolecule catabolic process"/>
    <property type="evidence" value="ECO:0007669"/>
    <property type="project" value="InterPro"/>
</dbReference>
<dbReference type="EC" id="3.2.1.17" evidence="16"/>
<evidence type="ECO:0000256" key="10">
    <source>
        <dbReference type="ARBA" id="ARBA00022870"/>
    </source>
</evidence>
<dbReference type="Gene3D" id="1.10.530.40">
    <property type="match status" value="1"/>
</dbReference>
<keyword evidence="18" id="KW-1185">Reference proteome</keyword>
<dbReference type="InterPro" id="IPR002196">
    <property type="entry name" value="Glyco_hydro_24"/>
</dbReference>
<keyword evidence="15 16" id="KW-0326">Glycosidase</keyword>
<dbReference type="InterPro" id="IPR034690">
    <property type="entry name" value="Endolysin_T4_type"/>
</dbReference>
<evidence type="ECO:0000256" key="16">
    <source>
        <dbReference type="RuleBase" id="RU003788"/>
    </source>
</evidence>
<protein>
    <recommendedName>
        <fullName evidence="16">Lysozyme</fullName>
        <ecNumber evidence="16">3.2.1.17</ecNumber>
    </recommendedName>
</protein>
<dbReference type="EMBL" id="MK373793">
    <property type="protein sequence ID" value="QBQ80894.1"/>
    <property type="molecule type" value="Genomic_DNA"/>
</dbReference>
<evidence type="ECO:0000256" key="11">
    <source>
        <dbReference type="ARBA" id="ARBA00022968"/>
    </source>
</evidence>
<keyword evidence="8 16" id="KW-0378">Hydrolase</keyword>
<evidence type="ECO:0000256" key="12">
    <source>
        <dbReference type="ARBA" id="ARBA00022989"/>
    </source>
</evidence>
<dbReference type="GO" id="GO:0003796">
    <property type="term" value="F:lysozyme activity"/>
    <property type="evidence" value="ECO:0007669"/>
    <property type="project" value="UniProtKB-EC"/>
</dbReference>
<dbReference type="HAMAP" id="MF_04136">
    <property type="entry name" value="SAR_ENDOLYSIN"/>
    <property type="match status" value="1"/>
</dbReference>
<keyword evidence="14" id="KW-0578">Host cell lysis by virus</keyword>
<dbReference type="InterPro" id="IPR051018">
    <property type="entry name" value="Bacteriophage_GH24"/>
</dbReference>
<keyword evidence="6 16" id="KW-0081">Bacteriolytic enzyme</keyword>
<dbReference type="SUPFAM" id="SSF53955">
    <property type="entry name" value="Lysozyme-like"/>
    <property type="match status" value="1"/>
</dbReference>
<dbReference type="HAMAP" id="MF_04110">
    <property type="entry name" value="ENDOLYSIN_T4"/>
    <property type="match status" value="1"/>
</dbReference>
<evidence type="ECO:0000256" key="2">
    <source>
        <dbReference type="ARBA" id="ARBA00022445"/>
    </source>
</evidence>
<comment type="catalytic activity">
    <reaction evidence="1 16">
        <text>Hydrolysis of (1-&gt;4)-beta-linkages between N-acetylmuramic acid and N-acetyl-D-glucosamine residues in a peptidoglycan and between N-acetyl-D-glucosamine residues in chitodextrins.</text>
        <dbReference type="EC" id="3.2.1.17"/>
    </reaction>
</comment>
<keyword evidence="11" id="KW-0735">Signal-anchor</keyword>
<reference evidence="17 18" key="1">
    <citation type="submission" date="2019-01" db="EMBL/GenBank/DDBJ databases">
        <title>Still something new to discover - new insights into E. coli phage diversity and taxonomy.</title>
        <authorList>
            <person name="Korf I.H.E."/>
            <person name="Adriaennsens E."/>
            <person name="Dreiseikelmann B."/>
            <person name="Kropinski A."/>
            <person name="Nimtz M."/>
            <person name="Meier-Kolthoff J.P."/>
            <person name="Rohde M."/>
            <person name="van Raaij M."/>
            <person name="Wittmann J."/>
        </authorList>
    </citation>
    <scope>NUCLEOTIDE SEQUENCE [LARGE SCALE GENOMIC DNA]</scope>
</reference>
<keyword evidence="5" id="KW-1188">Viral release from host cell</keyword>
<evidence type="ECO:0000256" key="5">
    <source>
        <dbReference type="ARBA" id="ARBA00022612"/>
    </source>
</evidence>
<keyword evidence="9" id="KW-0204">Cytolysis</keyword>
<dbReference type="InterPro" id="IPR023346">
    <property type="entry name" value="Lysozyme-like_dom_sf"/>
</dbReference>
<dbReference type="PANTHER" id="PTHR38107">
    <property type="match status" value="1"/>
</dbReference>
<dbReference type="GO" id="GO:0031640">
    <property type="term" value="P:killing of cells of another organism"/>
    <property type="evidence" value="ECO:0007669"/>
    <property type="project" value="UniProtKB-KW"/>
</dbReference>
<evidence type="ECO:0000256" key="13">
    <source>
        <dbReference type="ARBA" id="ARBA00023136"/>
    </source>
</evidence>
<evidence type="ECO:0000256" key="3">
    <source>
        <dbReference type="ARBA" id="ARBA00022511"/>
    </source>
</evidence>
<dbReference type="Pfam" id="PF00959">
    <property type="entry name" value="Phage_lysozyme"/>
    <property type="match status" value="1"/>
</dbReference>
<gene>
    <name evidence="17" type="ORF">MM01_00059</name>
</gene>
<keyword evidence="2" id="KW-1030">Host cell inner membrane</keyword>
<evidence type="ECO:0000256" key="6">
    <source>
        <dbReference type="ARBA" id="ARBA00022638"/>
    </source>
</evidence>
<dbReference type="PANTHER" id="PTHR38107:SF3">
    <property type="entry name" value="LYSOZYME RRRD-RELATED"/>
    <property type="match status" value="1"/>
</dbReference>
<evidence type="ECO:0000313" key="17">
    <source>
        <dbReference type="EMBL" id="QBQ80894.1"/>
    </source>
</evidence>
<evidence type="ECO:0000256" key="14">
    <source>
        <dbReference type="ARBA" id="ARBA00023142"/>
    </source>
</evidence>
<evidence type="ECO:0000313" key="18">
    <source>
        <dbReference type="Proteomes" id="UP000307356"/>
    </source>
</evidence>
<dbReference type="InterPro" id="IPR043688">
    <property type="entry name" value="SAR_endolysin-like"/>
</dbReference>
<keyword evidence="3" id="KW-1032">Host cell membrane</keyword>
<dbReference type="Proteomes" id="UP000307356">
    <property type="component" value="Segment"/>
</dbReference>
<keyword evidence="12" id="KW-1133">Transmembrane helix</keyword>